<dbReference type="EC" id="2.4.-.-" evidence="5"/>
<dbReference type="Proteomes" id="UP001597285">
    <property type="component" value="Unassembled WGS sequence"/>
</dbReference>
<dbReference type="InterPro" id="IPR050834">
    <property type="entry name" value="Glycosyltransf_2"/>
</dbReference>
<name>A0ABW4NNX0_9LACT</name>
<comment type="similarity">
    <text evidence="1">Belongs to the glycosyltransferase 2 family.</text>
</comment>
<comment type="caution">
    <text evidence="5">The sequence shown here is derived from an EMBL/GenBank/DDBJ whole genome shotgun (WGS) entry which is preliminary data.</text>
</comment>
<dbReference type="EMBL" id="JBHUFF010000009">
    <property type="protein sequence ID" value="MFD1799182.1"/>
    <property type="molecule type" value="Genomic_DNA"/>
</dbReference>
<dbReference type="RefSeq" id="WP_058918874.1">
    <property type="nucleotide sequence ID" value="NZ_JBHSQC010000004.1"/>
</dbReference>
<reference evidence="6" key="1">
    <citation type="journal article" date="2019" name="Int. J. Syst. Evol. Microbiol.">
        <title>The Global Catalogue of Microorganisms (GCM) 10K type strain sequencing project: providing services to taxonomists for standard genome sequencing and annotation.</title>
        <authorList>
            <consortium name="The Broad Institute Genomics Platform"/>
            <consortium name="The Broad Institute Genome Sequencing Center for Infectious Disease"/>
            <person name="Wu L."/>
            <person name="Ma J."/>
        </authorList>
    </citation>
    <scope>NUCLEOTIDE SEQUENCE [LARGE SCALE GENOMIC DNA]</scope>
    <source>
        <strain evidence="6">KCTC 42143</strain>
    </source>
</reference>
<dbReference type="SUPFAM" id="SSF53448">
    <property type="entry name" value="Nucleotide-diphospho-sugar transferases"/>
    <property type="match status" value="1"/>
</dbReference>
<dbReference type="PANTHER" id="PTHR43685">
    <property type="entry name" value="GLYCOSYLTRANSFERASE"/>
    <property type="match status" value="1"/>
</dbReference>
<protein>
    <submittedName>
        <fullName evidence="5">Glycosyltransferase</fullName>
        <ecNumber evidence="5">2.4.-.-</ecNumber>
    </submittedName>
</protein>
<dbReference type="InterPro" id="IPR001173">
    <property type="entry name" value="Glyco_trans_2-like"/>
</dbReference>
<dbReference type="Gene3D" id="3.90.550.10">
    <property type="entry name" value="Spore Coat Polysaccharide Biosynthesis Protein SpsA, Chain A"/>
    <property type="match status" value="1"/>
</dbReference>
<evidence type="ECO:0000256" key="3">
    <source>
        <dbReference type="ARBA" id="ARBA00022679"/>
    </source>
</evidence>
<dbReference type="GO" id="GO:0016757">
    <property type="term" value="F:glycosyltransferase activity"/>
    <property type="evidence" value="ECO:0007669"/>
    <property type="project" value="UniProtKB-KW"/>
</dbReference>
<keyword evidence="2 5" id="KW-0328">Glycosyltransferase</keyword>
<sequence>MKDIEESDLKFSVLMSVYKKEQPVYLKECLDSLVNQTIQPNELVLIEDGPLTNDLYTVLDEFENQHPGLLNRNPLEENVGLGKALAIGVEYCRYSLIARMDTDDIAVNTRFEKQLREFVKNPKLGIVGSDINEFETDISNIVAKRIVPHSYEDILKTAKRRNPFNHMTVLYRKEEVLRAGNYMVLNGFEDYYLWVRMLKNDTLAKNVPEVLVHARAGRDMFMRRGGYKYLKDSKLARKKIHEVGLNSYMDYFLSTAGQIIVSIMPNQLRAYIYTKLLRKESK</sequence>
<evidence type="ECO:0000256" key="2">
    <source>
        <dbReference type="ARBA" id="ARBA00022676"/>
    </source>
</evidence>
<keyword evidence="6" id="KW-1185">Reference proteome</keyword>
<dbReference type="InterPro" id="IPR029044">
    <property type="entry name" value="Nucleotide-diphossugar_trans"/>
</dbReference>
<dbReference type="Pfam" id="PF00535">
    <property type="entry name" value="Glycos_transf_2"/>
    <property type="match status" value="1"/>
</dbReference>
<evidence type="ECO:0000259" key="4">
    <source>
        <dbReference type="Pfam" id="PF00535"/>
    </source>
</evidence>
<accession>A0ABW4NNX0</accession>
<dbReference type="PANTHER" id="PTHR43685:SF5">
    <property type="entry name" value="GLYCOSYLTRANSFERASE EPSE-RELATED"/>
    <property type="match status" value="1"/>
</dbReference>
<proteinExistence type="inferred from homology"/>
<evidence type="ECO:0000256" key="1">
    <source>
        <dbReference type="ARBA" id="ARBA00006739"/>
    </source>
</evidence>
<evidence type="ECO:0000313" key="5">
    <source>
        <dbReference type="EMBL" id="MFD1799182.1"/>
    </source>
</evidence>
<feature type="domain" description="Glycosyltransferase 2-like" evidence="4">
    <location>
        <begin position="12"/>
        <end position="156"/>
    </location>
</feature>
<keyword evidence="3 5" id="KW-0808">Transferase</keyword>
<evidence type="ECO:0000313" key="6">
    <source>
        <dbReference type="Proteomes" id="UP001597285"/>
    </source>
</evidence>
<organism evidence="5 6">
    <name type="scientific">Carnobacterium antarcticum</name>
    <dbReference type="NCBI Taxonomy" id="2126436"/>
    <lineage>
        <taxon>Bacteria</taxon>
        <taxon>Bacillati</taxon>
        <taxon>Bacillota</taxon>
        <taxon>Bacilli</taxon>
        <taxon>Lactobacillales</taxon>
        <taxon>Carnobacteriaceae</taxon>
        <taxon>Carnobacterium</taxon>
    </lineage>
</organism>
<gene>
    <name evidence="5" type="ORF">ACFSBK_04815</name>
</gene>